<dbReference type="PANTHER" id="PTHR32019:SF2">
    <property type="entry name" value="R3H DOMAIN-CONTAINING PROTEIN 4"/>
    <property type="match status" value="1"/>
</dbReference>
<feature type="compositionally biased region" description="Polar residues" evidence="1">
    <location>
        <begin position="209"/>
        <end position="221"/>
    </location>
</feature>
<feature type="region of interest" description="Disordered" evidence="1">
    <location>
        <begin position="1"/>
        <end position="22"/>
    </location>
</feature>
<comment type="caution">
    <text evidence="3">The sequence shown here is derived from an EMBL/GenBank/DDBJ whole genome shotgun (WGS) entry which is preliminary data.</text>
</comment>
<evidence type="ECO:0000259" key="2">
    <source>
        <dbReference type="Pfam" id="PF13902"/>
    </source>
</evidence>
<dbReference type="InterPro" id="IPR036867">
    <property type="entry name" value="R3H_dom_sf"/>
</dbReference>
<dbReference type="InterPro" id="IPR025952">
    <property type="entry name" value="R3H-assoc_dom"/>
</dbReference>
<sequence length="421" mass="46938">MATTLDLAPSSHLGEGSQAPDRIQEWRQEVYDVFRVDPNTTDAMGGTLTIPLDEPIPLRPRKILFAPVIDSDDEDVDKPRLGYKAKRRTSSRDSQRRRDALLIGKEGSRQRRRWENDRLMHVPNAQPPLPSDWEVHPTHTVHYDLPYHLAQLWDCGMREMINERRAAEAVLRRQQAVAHQSQTPVLRQRSPKKSPKSPKKCSKKAKAIGTQTPGSVSASPSPTFGMVTRDLRVAVKKSETIKLWVRALEEPVRQYVFAAKAARRALDKELMGQSEAAAADISPPLSVIDDDDSSVVIPSDDSAASATYAVSDQDDDELVFVGRRSLVDKEAQASWKHAHREVNQVPVDSGILFDSLGDGETGSFKRWIAHSLSEYYGLTSQSTNTDGSNRVVYVCLREEAISAGAGPILIPRPMWELFEAC</sequence>
<feature type="domain" description="R3H-associated N-terminal" evidence="2">
    <location>
        <begin position="87"/>
        <end position="237"/>
    </location>
</feature>
<evidence type="ECO:0000256" key="1">
    <source>
        <dbReference type="SAM" id="MobiDB-lite"/>
    </source>
</evidence>
<proteinExistence type="predicted"/>
<organism evidence="3 4">
    <name type="scientific">Sporothrix epigloea</name>
    <dbReference type="NCBI Taxonomy" id="1892477"/>
    <lineage>
        <taxon>Eukaryota</taxon>
        <taxon>Fungi</taxon>
        <taxon>Dikarya</taxon>
        <taxon>Ascomycota</taxon>
        <taxon>Pezizomycotina</taxon>
        <taxon>Sordariomycetes</taxon>
        <taxon>Sordariomycetidae</taxon>
        <taxon>Ophiostomatales</taxon>
        <taxon>Ophiostomataceae</taxon>
        <taxon>Sporothrix</taxon>
    </lineage>
</organism>
<name>A0ABP0DIT0_9PEZI</name>
<dbReference type="PANTHER" id="PTHR32019">
    <property type="entry name" value="R3H DOMAIN-CONTAINING PROTEIN 4"/>
    <property type="match status" value="1"/>
</dbReference>
<protein>
    <recommendedName>
        <fullName evidence="2">R3H-associated N-terminal domain-containing protein</fullName>
    </recommendedName>
</protein>
<dbReference type="CDD" id="cd02325">
    <property type="entry name" value="R3H"/>
    <property type="match status" value="1"/>
</dbReference>
<accession>A0ABP0DIT0</accession>
<dbReference type="EMBL" id="CAWUOM010000043">
    <property type="protein sequence ID" value="CAK7268159.1"/>
    <property type="molecule type" value="Genomic_DNA"/>
</dbReference>
<feature type="region of interest" description="Disordered" evidence="1">
    <location>
        <begin position="173"/>
        <end position="221"/>
    </location>
</feature>
<feature type="compositionally biased region" description="Basic and acidic residues" evidence="1">
    <location>
        <begin position="90"/>
        <end position="109"/>
    </location>
</feature>
<gene>
    <name evidence="3" type="ORF">SEPCBS57363_002952</name>
</gene>
<evidence type="ECO:0000313" key="3">
    <source>
        <dbReference type="EMBL" id="CAK7268159.1"/>
    </source>
</evidence>
<feature type="compositionally biased region" description="Basic residues" evidence="1">
    <location>
        <begin position="189"/>
        <end position="206"/>
    </location>
</feature>
<dbReference type="InterPro" id="IPR039629">
    <property type="entry name" value="R3HDM4"/>
</dbReference>
<dbReference type="Pfam" id="PF13902">
    <property type="entry name" value="R3H-assoc"/>
    <property type="match status" value="1"/>
</dbReference>
<dbReference type="Proteomes" id="UP001642501">
    <property type="component" value="Unassembled WGS sequence"/>
</dbReference>
<reference evidence="3 4" key="1">
    <citation type="submission" date="2024-01" db="EMBL/GenBank/DDBJ databases">
        <authorList>
            <person name="Allen C."/>
            <person name="Tagirdzhanova G."/>
        </authorList>
    </citation>
    <scope>NUCLEOTIDE SEQUENCE [LARGE SCALE GENOMIC DNA]</scope>
    <source>
        <strain evidence="3 4">CBS 573.63</strain>
    </source>
</reference>
<evidence type="ECO:0000313" key="4">
    <source>
        <dbReference type="Proteomes" id="UP001642501"/>
    </source>
</evidence>
<dbReference type="SUPFAM" id="SSF82708">
    <property type="entry name" value="R3H domain"/>
    <property type="match status" value="1"/>
</dbReference>
<keyword evidence="4" id="KW-1185">Reference proteome</keyword>
<feature type="region of interest" description="Disordered" evidence="1">
    <location>
        <begin position="75"/>
        <end position="109"/>
    </location>
</feature>